<dbReference type="KEGG" id="pbv:AR543_00400"/>
<accession>A0A172ZB97</accession>
<keyword evidence="2" id="KW-1185">Reference proteome</keyword>
<proteinExistence type="predicted"/>
<organism evidence="1 2">
    <name type="scientific">Paenibacillus bovis</name>
    <dbReference type="NCBI Taxonomy" id="1616788"/>
    <lineage>
        <taxon>Bacteria</taxon>
        <taxon>Bacillati</taxon>
        <taxon>Bacillota</taxon>
        <taxon>Bacilli</taxon>
        <taxon>Bacillales</taxon>
        <taxon>Paenibacillaceae</taxon>
        <taxon>Paenibacillus</taxon>
    </lineage>
</organism>
<protein>
    <recommendedName>
        <fullName evidence="3">DNA-binding protein</fullName>
    </recommendedName>
</protein>
<evidence type="ECO:0000313" key="1">
    <source>
        <dbReference type="EMBL" id="ANF94642.1"/>
    </source>
</evidence>
<dbReference type="AlphaFoldDB" id="A0A172ZB97"/>
<reference evidence="1 2" key="2">
    <citation type="journal article" date="2016" name="Int. J. Syst. Evol. Microbiol.">
        <title>Paenibacillus bovis sp. nov., isolated from raw yak (Bos grunniens) milk.</title>
        <authorList>
            <person name="Gao C."/>
            <person name="Han J."/>
            <person name="Liu Z."/>
            <person name="Xu X."/>
            <person name="Hang F."/>
            <person name="Wu Z."/>
        </authorList>
    </citation>
    <scope>NUCLEOTIDE SEQUENCE [LARGE SCALE GENOMIC DNA]</scope>
    <source>
        <strain evidence="1 2">BD3526</strain>
    </source>
</reference>
<gene>
    <name evidence="1" type="ORF">AR543_00400</name>
</gene>
<dbReference type="STRING" id="1616788.AR543_00400"/>
<dbReference type="EMBL" id="CP013023">
    <property type="protein sequence ID" value="ANF94642.1"/>
    <property type="molecule type" value="Genomic_DNA"/>
</dbReference>
<evidence type="ECO:0008006" key="3">
    <source>
        <dbReference type="Google" id="ProtNLM"/>
    </source>
</evidence>
<name>A0A172ZB97_9BACL</name>
<reference evidence="2" key="1">
    <citation type="submission" date="2015-10" db="EMBL/GenBank/DDBJ databases">
        <title>Genome of Paenibacillus bovis sp. nov.</title>
        <authorList>
            <person name="Wu Z."/>
            <person name="Gao C."/>
            <person name="Liu Z."/>
            <person name="Zheng H."/>
        </authorList>
    </citation>
    <scope>NUCLEOTIDE SEQUENCE [LARGE SCALE GENOMIC DNA]</scope>
    <source>
        <strain evidence="2">BD3526</strain>
    </source>
</reference>
<sequence>MQQAYCLNHIIKKEIRQQGFSSISHFSKVSGINRGVLSATLNEHSPKSISIQQLDQMSKALHKPPGWLYDEFLMESFPSNDKLNWRKLKPFLVRCIQLNRTANLHALLDRLASLPGQLNHIFELAEELVQENDYIAIRDLYETIIRHEKDHHSEKLAISHYRIFNMEIGLDLEKNYRVAISFEPFYQKLPIHLKLDALLQLAFHSYILQDWERVKKYAVELHQLSRSLYEQLYTQESTGESAVLSSLLRPLVVYYGQSYLLRFCSLELEGKYEEARQYLEPFRDLSWFRGLDEAGKKEVHKFSLYAKFNEYNLELLQGNQQALPRYLKLMEEHPLEILPSLFILLKASNIHYWNIDPVLAQYEDVIYPADMLESINIRQSYTAQADLNRHVHIYYQLALYHLNRGKPLEQLDVILSAMEETIKNFNNSRIVDCLALLHKLQTIPKMETK</sequence>
<dbReference type="Proteomes" id="UP000078148">
    <property type="component" value="Chromosome"/>
</dbReference>
<evidence type="ECO:0000313" key="2">
    <source>
        <dbReference type="Proteomes" id="UP000078148"/>
    </source>
</evidence>